<feature type="domain" description="TraG N-terminal Proteobacteria" evidence="3">
    <location>
        <begin position="4"/>
        <end position="468"/>
    </location>
</feature>
<feature type="transmembrane region" description="Helical" evidence="2">
    <location>
        <begin position="338"/>
        <end position="358"/>
    </location>
</feature>
<proteinExistence type="predicted"/>
<reference evidence="4 5" key="1">
    <citation type="submission" date="2016-04" db="EMBL/GenBank/DDBJ databases">
        <title>Draft Genome Sequences of Staphylococcus capitis Strain H36, S. capitis Strain H65, S. cohnii Strain H62, S. hominis Strain H69, Mycobacterium iranicum Strain H39, Plantibacter sp. Strain H53, Pseudomonas oryzihabitans Strain H72, and Microbacterium sp. Strain H83, isolated from residential settings.</title>
        <authorList>
            <person name="Lymperopoulou D."/>
            <person name="Adams R.I."/>
            <person name="Lindow S."/>
            <person name="Coil D.A."/>
            <person name="Jospin G."/>
            <person name="Eisen J.A."/>
        </authorList>
    </citation>
    <scope>NUCLEOTIDE SEQUENCE [LARGE SCALE GENOMIC DNA]</scope>
    <source>
        <strain evidence="4 5">H72</strain>
    </source>
</reference>
<keyword evidence="2" id="KW-1133">Transmembrane helix</keyword>
<feature type="region of interest" description="Disordered" evidence="1">
    <location>
        <begin position="618"/>
        <end position="652"/>
    </location>
</feature>
<protein>
    <submittedName>
        <fullName evidence="4">Conjugal transfer protein TraG</fullName>
    </submittedName>
</protein>
<gene>
    <name evidence="4" type="ORF">A4V15_19160</name>
</gene>
<name>A0A178LG46_9PSED</name>
<evidence type="ECO:0000313" key="5">
    <source>
        <dbReference type="Proteomes" id="UP000078356"/>
    </source>
</evidence>
<comment type="caution">
    <text evidence="4">The sequence shown here is derived from an EMBL/GenBank/DDBJ whole genome shotgun (WGS) entry which is preliminary data.</text>
</comment>
<sequence>MEFSIYSIGSATYLESILNAVAMISGSGSIESLAKVGLLIGTLFLGFQAVFKNQAIPFQQVGVALILYMALYGPTGRAVVEDVYDGTVVVVDNVPIGPLFVGSVVSNIGYKLTKEMEQAFSTPAMTTYGFADPLTTLMKVRGATRNVLAMPSVMGESNAGGDFVRSWTNYIKECTLVGVGRNMTAYGALMRSNSPIDAMRFDSDVYGTEIYEGKTGTGTYYNCSQAHTRLKALSVSAQPGVMDDVSKLAFQKPGKVVTGDDLTTRVDDALRGLNLQVADARAFTMASILLPIFERAPAQKALEDQQSAYAIMLAQAQAQQATQWAAEGSMFTRYVRPFLTFFEGLIYAITPLMAFLLVMGTFGMNLITKYITMLCWMMLWQPMLAIVNLYTNWYTGTVMEGLLATTSTVTDGNALSFEMLKQMLPALDSAIGVAGLMASSVPVISMFLVSGSAFALTSMAQRLGGTDQINEKIVTPDVVKPTEGLATTPYMTNDFVNGTRVTGSENTRGNINIGQSLSSAAQSQKSVAEGASETFTKWLTSAYGKQFEQAKNINEQAAVGRSVANSFGLSNDASYQNSVNELRARGFNQNQIDAVTGSIALGGSVSGGLGLGNMGGKEGADGKAKGGIDFGGSAQINGTTQSSTTRNDGQSSNDVMQAAKAAGLVESISNSLRHENSSSLATSFLGSEKLGLSQSDQETLSRSAQQAISTQKQYTETAGYLQQSGSSLSMTPDAWAGKLIREGKADAVVAEAVNNYGSQMKEAERLFDTVDPSRRSVAAALHTLAKNNDLGVLTSGVSDRDMYTNPRHSGELGDQPTSLQHSSFTSLREPAARDLDAETSRAGHSVNEGSFGSRFDSGNAAARDEKQVEAIHDGHNADVNKKAYTFGNRATSDGVFEATRRLEEKGKGLSDLGESVMSGIPQKFMNALSSAAGTRGNIAEYQNEGMRLGLDKDQAHVFAAARTGELNNNDRGAFMEYARHRGFNDNMASGMFDNLVQAGLNDNGSSAVINDIVAINNSEKLDREFVLGR</sequence>
<dbReference type="AlphaFoldDB" id="A0A178LG46"/>
<feature type="region of interest" description="Disordered" evidence="1">
    <location>
        <begin position="798"/>
        <end position="833"/>
    </location>
</feature>
<organism evidence="4 5">
    <name type="scientific">Pseudomonas oryzihabitans</name>
    <dbReference type="NCBI Taxonomy" id="47885"/>
    <lineage>
        <taxon>Bacteria</taxon>
        <taxon>Pseudomonadati</taxon>
        <taxon>Pseudomonadota</taxon>
        <taxon>Gammaproteobacteria</taxon>
        <taxon>Pseudomonadales</taxon>
        <taxon>Pseudomonadaceae</taxon>
        <taxon>Pseudomonas</taxon>
    </lineage>
</organism>
<feature type="transmembrane region" description="Helical" evidence="2">
    <location>
        <begin position="430"/>
        <end position="456"/>
    </location>
</feature>
<dbReference type="Proteomes" id="UP000078356">
    <property type="component" value="Unassembled WGS sequence"/>
</dbReference>
<dbReference type="EMBL" id="LWCR01000018">
    <property type="protein sequence ID" value="OAN28874.1"/>
    <property type="molecule type" value="Genomic_DNA"/>
</dbReference>
<evidence type="ECO:0000313" key="4">
    <source>
        <dbReference type="EMBL" id="OAN28874.1"/>
    </source>
</evidence>
<keyword evidence="2" id="KW-0812">Transmembrane</keyword>
<evidence type="ECO:0000256" key="1">
    <source>
        <dbReference type="SAM" id="MobiDB-lite"/>
    </source>
</evidence>
<dbReference type="OrthoDB" id="6717612at2"/>
<dbReference type="InterPro" id="IPR012931">
    <property type="entry name" value="TraG_N_Proteobacteria"/>
</dbReference>
<keyword evidence="2" id="KW-0472">Membrane</keyword>
<evidence type="ECO:0000259" key="3">
    <source>
        <dbReference type="Pfam" id="PF07916"/>
    </source>
</evidence>
<feature type="compositionally biased region" description="Polar residues" evidence="1">
    <location>
        <begin position="634"/>
        <end position="652"/>
    </location>
</feature>
<dbReference type="RefSeq" id="WP_017641166.1">
    <property type="nucleotide sequence ID" value="NZ_JAAMQP010000033.1"/>
</dbReference>
<evidence type="ECO:0000256" key="2">
    <source>
        <dbReference type="SAM" id="Phobius"/>
    </source>
</evidence>
<feature type="compositionally biased region" description="Polar residues" evidence="1">
    <location>
        <begin position="815"/>
        <end position="826"/>
    </location>
</feature>
<accession>A0A178LG46</accession>
<dbReference type="Pfam" id="PF07916">
    <property type="entry name" value="TraG_N"/>
    <property type="match status" value="1"/>
</dbReference>